<evidence type="ECO:0000313" key="1">
    <source>
        <dbReference type="EMBL" id="AKC95702.1"/>
    </source>
</evidence>
<dbReference type="Proteomes" id="UP000033103">
    <property type="component" value="Chromosome"/>
</dbReference>
<dbReference type="KEGG" id="sns:VC03_04200"/>
<evidence type="ECO:0000313" key="2">
    <source>
        <dbReference type="Proteomes" id="UP000033103"/>
    </source>
</evidence>
<organism evidence="1 2">
    <name type="scientific">Sneathia vaginalis</name>
    <dbReference type="NCBI Taxonomy" id="187101"/>
    <lineage>
        <taxon>Bacteria</taxon>
        <taxon>Fusobacteriati</taxon>
        <taxon>Fusobacteriota</taxon>
        <taxon>Fusobacteriia</taxon>
        <taxon>Fusobacteriales</taxon>
        <taxon>Leptotrichiaceae</taxon>
        <taxon>Sneathia</taxon>
    </lineage>
</organism>
<dbReference type="PATRIC" id="fig|1069640.6.peg.832"/>
<protein>
    <recommendedName>
        <fullName evidence="3">Lipoprotein</fullName>
    </recommendedName>
</protein>
<name>A0A0E3ZAI8_9FUSO</name>
<dbReference type="RefSeq" id="WP_046328807.1">
    <property type="nucleotide sequence ID" value="NZ_CP011280.1"/>
</dbReference>
<dbReference type="STRING" id="187101.VC03_04200"/>
<dbReference type="AlphaFoldDB" id="A0A0E3ZAI8"/>
<sequence length="188" mass="21765">MKKKLQYFLLLLLGLIVVITAIVKELWVLNKEKKQNDSVVITDVKKKNFKSELLENIVDSFKDLSNKEELKLDNFSLVKYDNKTYFKIEIPELKNSTYLIHYEGINVATLHANILEVNEKNMPIFQKAISILIQVSDKSIKREEALQILSELLTSLNKNKSSVQIKYINGLVYTIEVKDDKSILFTVK</sequence>
<dbReference type="EMBL" id="CP011280">
    <property type="protein sequence ID" value="AKC95702.1"/>
    <property type="molecule type" value="Genomic_DNA"/>
</dbReference>
<dbReference type="OrthoDB" id="95581at2"/>
<keyword evidence="2" id="KW-1185">Reference proteome</keyword>
<gene>
    <name evidence="1" type="ORF">VC03_04200</name>
</gene>
<dbReference type="HOGENOM" id="CLU_1440183_0_0_0"/>
<accession>A0A0E3ZAI8</accession>
<reference evidence="1 2" key="1">
    <citation type="journal article" date="2012" name="BMC Genomics">
        <title>Genomic sequence analysis and characterization of Sneathia amnii sp. nov.</title>
        <authorList>
            <consortium name="Vaginal Microbiome Consortium (additional members)"/>
            <person name="Harwich M.D.Jr."/>
            <person name="Serrano M.G."/>
            <person name="Fettweis J.M."/>
            <person name="Alves J.M."/>
            <person name="Reimers M.A."/>
            <person name="Buck G.A."/>
            <person name="Jefferson K.K."/>
        </authorList>
    </citation>
    <scope>NUCLEOTIDE SEQUENCE [LARGE SCALE GENOMIC DNA]</scope>
    <source>
        <strain evidence="1 2">SN35</strain>
    </source>
</reference>
<proteinExistence type="predicted"/>
<evidence type="ECO:0008006" key="3">
    <source>
        <dbReference type="Google" id="ProtNLM"/>
    </source>
</evidence>